<dbReference type="SUPFAM" id="SSF54928">
    <property type="entry name" value="RNA-binding domain, RBD"/>
    <property type="match status" value="1"/>
</dbReference>
<dbReference type="GO" id="GO:0003729">
    <property type="term" value="F:mRNA binding"/>
    <property type="evidence" value="ECO:0007669"/>
    <property type="project" value="TreeGrafter"/>
</dbReference>
<keyword evidence="5" id="KW-1185">Reference proteome</keyword>
<evidence type="ECO:0000256" key="1">
    <source>
        <dbReference type="ARBA" id="ARBA00022737"/>
    </source>
</evidence>
<feature type="region of interest" description="Disordered" evidence="3">
    <location>
        <begin position="225"/>
        <end position="287"/>
    </location>
</feature>
<dbReference type="PANTHER" id="PTHR48032">
    <property type="entry name" value="RNA-BINDING PROTEIN MUSASHI HOMOLOG RBP6"/>
    <property type="match status" value="1"/>
</dbReference>
<feature type="compositionally biased region" description="Low complexity" evidence="3">
    <location>
        <begin position="254"/>
        <end position="266"/>
    </location>
</feature>
<dbReference type="AlphaFoldDB" id="A0AAD8YS08"/>
<feature type="compositionally biased region" description="Basic and acidic residues" evidence="3">
    <location>
        <begin position="268"/>
        <end position="277"/>
    </location>
</feature>
<dbReference type="GO" id="GO:0007417">
    <property type="term" value="P:central nervous system development"/>
    <property type="evidence" value="ECO:0007669"/>
    <property type="project" value="TreeGrafter"/>
</dbReference>
<comment type="caution">
    <text evidence="4">The sequence shown here is derived from an EMBL/GenBank/DDBJ whole genome shotgun (WGS) entry which is preliminary data.</text>
</comment>
<dbReference type="GO" id="GO:0005737">
    <property type="term" value="C:cytoplasm"/>
    <property type="evidence" value="ECO:0007669"/>
    <property type="project" value="TreeGrafter"/>
</dbReference>
<keyword evidence="1" id="KW-0677">Repeat</keyword>
<dbReference type="EMBL" id="JAROKS010000025">
    <property type="protein sequence ID" value="KAK1785797.1"/>
    <property type="molecule type" value="Genomic_DNA"/>
</dbReference>
<proteinExistence type="predicted"/>
<keyword evidence="2" id="KW-0694">RNA-binding</keyword>
<evidence type="ECO:0000313" key="5">
    <source>
        <dbReference type="Proteomes" id="UP001239994"/>
    </source>
</evidence>
<protein>
    <recommendedName>
        <fullName evidence="6">RRM domain-containing protein</fullName>
    </recommendedName>
</protein>
<name>A0AAD8YS08_9TELE</name>
<dbReference type="PANTHER" id="PTHR48032:SF17">
    <property type="entry name" value="RNA-BINDING PROTEIN MUSASHI HOMOLOG 2-LIKE ISOFORM X1"/>
    <property type="match status" value="1"/>
</dbReference>
<dbReference type="Gene3D" id="3.30.70.330">
    <property type="match status" value="1"/>
</dbReference>
<evidence type="ECO:0000256" key="3">
    <source>
        <dbReference type="SAM" id="MobiDB-lite"/>
    </source>
</evidence>
<dbReference type="InterPro" id="IPR012677">
    <property type="entry name" value="Nucleotide-bd_a/b_plait_sf"/>
</dbReference>
<sequence>MFTAQWGGAERVISELHLAPGALHFPLMVTRTKKIFVGGLSANTVVEDVKQYFEQFGKVDMAGLCLAWWSCGMPVSLSRRLLRQSHDMGRRVLTHRLASVSPGLGVVSKPVARHNRVFMPPLPCFPYRPGRGPGPPLYQRGLVTSSDLMREPRSWSAELLENSEERQIVNLPNAIEELTDLSPAPAGEEHVRDEGERILGACAGAGSGSRAMRRVVLELRFLLRAPPPPQDSLPTACKQSPPSVDFRKIAENNRPSPSRAGPARGSPRARDAERLNPGRDGTGGTWLVRAGQGWKSVPLRMIGDAEATVQACGVT</sequence>
<evidence type="ECO:0000313" key="4">
    <source>
        <dbReference type="EMBL" id="KAK1785797.1"/>
    </source>
</evidence>
<evidence type="ECO:0008006" key="6">
    <source>
        <dbReference type="Google" id="ProtNLM"/>
    </source>
</evidence>
<accession>A0AAD8YS08</accession>
<dbReference type="GO" id="GO:0006417">
    <property type="term" value="P:regulation of translation"/>
    <property type="evidence" value="ECO:0007669"/>
    <property type="project" value="TreeGrafter"/>
</dbReference>
<reference evidence="4" key="1">
    <citation type="submission" date="2023-03" db="EMBL/GenBank/DDBJ databases">
        <title>Electrophorus voltai genome.</title>
        <authorList>
            <person name="Bian C."/>
        </authorList>
    </citation>
    <scope>NUCLEOTIDE SEQUENCE</scope>
    <source>
        <strain evidence="4">CB-2022</strain>
        <tissue evidence="4">Muscle</tissue>
    </source>
</reference>
<organism evidence="4 5">
    <name type="scientific">Electrophorus voltai</name>
    <dbReference type="NCBI Taxonomy" id="2609070"/>
    <lineage>
        <taxon>Eukaryota</taxon>
        <taxon>Metazoa</taxon>
        <taxon>Chordata</taxon>
        <taxon>Craniata</taxon>
        <taxon>Vertebrata</taxon>
        <taxon>Euteleostomi</taxon>
        <taxon>Actinopterygii</taxon>
        <taxon>Neopterygii</taxon>
        <taxon>Teleostei</taxon>
        <taxon>Ostariophysi</taxon>
        <taxon>Gymnotiformes</taxon>
        <taxon>Gymnotoidei</taxon>
        <taxon>Gymnotidae</taxon>
        <taxon>Electrophorus</taxon>
    </lineage>
</organism>
<dbReference type="Proteomes" id="UP001239994">
    <property type="component" value="Unassembled WGS sequence"/>
</dbReference>
<dbReference type="InterPro" id="IPR035979">
    <property type="entry name" value="RBD_domain_sf"/>
</dbReference>
<gene>
    <name evidence="4" type="ORF">P4O66_003168</name>
</gene>
<evidence type="ECO:0000256" key="2">
    <source>
        <dbReference type="ARBA" id="ARBA00022884"/>
    </source>
</evidence>